<comment type="caution">
    <text evidence="15">The sequence shown here is derived from an EMBL/GenBank/DDBJ whole genome shotgun (WGS) entry which is preliminary data.</text>
</comment>
<dbReference type="Pfam" id="PF23436">
    <property type="entry name" value="RabGap-TBC_2"/>
    <property type="match status" value="1"/>
</dbReference>
<dbReference type="SMART" id="SM00164">
    <property type="entry name" value="TBC"/>
    <property type="match status" value="1"/>
</dbReference>
<keyword evidence="8" id="KW-0931">ER-Golgi transport</keyword>
<dbReference type="FunFam" id="1.10.472.80:FF:000044">
    <property type="entry name" value="GTPase-activating protein GYP5"/>
    <property type="match status" value="1"/>
</dbReference>
<dbReference type="GO" id="GO:0031267">
    <property type="term" value="F:small GTPase binding"/>
    <property type="evidence" value="ECO:0007669"/>
    <property type="project" value="TreeGrafter"/>
</dbReference>
<evidence type="ECO:0000256" key="9">
    <source>
        <dbReference type="ARBA" id="ARBA00022927"/>
    </source>
</evidence>
<evidence type="ECO:0000256" key="10">
    <source>
        <dbReference type="ARBA" id="ARBA00023054"/>
    </source>
</evidence>
<comment type="similarity">
    <text evidence="11">Belongs to the GYP5 family.</text>
</comment>
<dbReference type="InterPro" id="IPR000195">
    <property type="entry name" value="Rab-GAP-TBC_dom"/>
</dbReference>
<dbReference type="PANTHER" id="PTHR47219">
    <property type="entry name" value="RAB GTPASE-ACTIVATING PROTEIN 1-LIKE"/>
    <property type="match status" value="1"/>
</dbReference>
<evidence type="ECO:0000313" key="16">
    <source>
        <dbReference type="Proteomes" id="UP001152885"/>
    </source>
</evidence>
<organism evidence="15 16">
    <name type="scientific">Candida verbasci</name>
    <dbReference type="NCBI Taxonomy" id="1227364"/>
    <lineage>
        <taxon>Eukaryota</taxon>
        <taxon>Fungi</taxon>
        <taxon>Dikarya</taxon>
        <taxon>Ascomycota</taxon>
        <taxon>Saccharomycotina</taxon>
        <taxon>Pichiomycetes</taxon>
        <taxon>Debaryomycetaceae</taxon>
        <taxon>Candida/Lodderomyces clade</taxon>
        <taxon>Candida</taxon>
    </lineage>
</organism>
<dbReference type="GO" id="GO:0030427">
    <property type="term" value="C:site of polarized growth"/>
    <property type="evidence" value="ECO:0007669"/>
    <property type="project" value="UniProtKB-ARBA"/>
</dbReference>
<evidence type="ECO:0000256" key="2">
    <source>
        <dbReference type="ARBA" id="ARBA00005521"/>
    </source>
</evidence>
<dbReference type="PROSITE" id="PS50086">
    <property type="entry name" value="TBC_RABGAP"/>
    <property type="match status" value="1"/>
</dbReference>
<dbReference type="AlphaFoldDB" id="A0A9W4TZB6"/>
<evidence type="ECO:0000313" key="15">
    <source>
        <dbReference type="EMBL" id="CAI5759088.1"/>
    </source>
</evidence>
<dbReference type="Gene3D" id="1.10.472.80">
    <property type="entry name" value="Ypt/Rab-GAP domain of gyp1p, domain 3"/>
    <property type="match status" value="1"/>
</dbReference>
<accession>A0A9W4TZB6</accession>
<evidence type="ECO:0000256" key="8">
    <source>
        <dbReference type="ARBA" id="ARBA00022892"/>
    </source>
</evidence>
<keyword evidence="10 13" id="KW-0175">Coiled coil</keyword>
<evidence type="ECO:0000256" key="4">
    <source>
        <dbReference type="ARBA" id="ARBA00022448"/>
    </source>
</evidence>
<keyword evidence="7" id="KW-0963">Cytoplasm</keyword>
<evidence type="ECO:0000256" key="11">
    <source>
        <dbReference type="ARBA" id="ARBA00061661"/>
    </source>
</evidence>
<dbReference type="PANTHER" id="PTHR47219:SF9">
    <property type="entry name" value="GTPASE ACTIVATING PROTEIN AND CENTROSOME-ASSOCIATED, ISOFORM B"/>
    <property type="match status" value="1"/>
</dbReference>
<evidence type="ECO:0000256" key="12">
    <source>
        <dbReference type="ARBA" id="ARBA00072088"/>
    </source>
</evidence>
<dbReference type="InterPro" id="IPR035969">
    <property type="entry name" value="Rab-GAP_TBC_sf"/>
</dbReference>
<dbReference type="Proteomes" id="UP001152885">
    <property type="component" value="Unassembled WGS sequence"/>
</dbReference>
<keyword evidence="6" id="KW-0268">Exocytosis</keyword>
<sequence>MAEPIDSILRVNLNTKPDAINNLKTLSSTYNKDSGNFLLQSKYNQLILNFTQKNPTTKQSLSSGTETIKKTFQTIKNTAGSYEFANEIDWEIWEAIVENYENFVNENTNTLNELISKGIPKEIRGIIWQVAAYSKDLNLEDFYLQLKNETSIHEKAIKRDLTRTSFFTNIDAVNKSDELFNIIKAYSLYDPDVGYTQGMIFIGVPLIMNCNESESFCLLVTLMKDYNLRHLFCPEMQGLHLLLYEFDRLLESYSPILYNHLTKQGIKSSMYASQWFLTFFAYKFPLDIVLRIYDIIITEGMESILKFAINLILKNESNLLNLSFDKLLEFLKDNLFNIYISDEFINTENNKRFSFTKKSSNSYYKLDQLVQDSLDINVDPLDLQKFQNEFNHILEKEEKKGEEITNLQVENGALRKEIKQYEFKFNSINADHLDTVQTMVDLKITLPDLLNENSELKELIEIRNQEIEELEAKIGKDIPTTIEDQIKELLDINAKEVEKSANLEEELQNLLIEEENLKKQLPNHTWFKW</sequence>
<evidence type="ECO:0000256" key="7">
    <source>
        <dbReference type="ARBA" id="ARBA00022490"/>
    </source>
</evidence>
<keyword evidence="5" id="KW-0343">GTPase activation</keyword>
<dbReference type="EMBL" id="CANTUO010000003">
    <property type="protein sequence ID" value="CAI5759088.1"/>
    <property type="molecule type" value="Genomic_DNA"/>
</dbReference>
<keyword evidence="9" id="KW-0653">Protein transport</keyword>
<dbReference type="GO" id="GO:0005737">
    <property type="term" value="C:cytoplasm"/>
    <property type="evidence" value="ECO:0007669"/>
    <property type="project" value="UniProtKB-SubCell"/>
</dbReference>
<feature type="domain" description="Rab-GAP TBC" evidence="14">
    <location>
        <begin position="118"/>
        <end position="300"/>
    </location>
</feature>
<dbReference type="GO" id="GO:0015031">
    <property type="term" value="P:protein transport"/>
    <property type="evidence" value="ECO:0007669"/>
    <property type="project" value="UniProtKB-KW"/>
</dbReference>
<dbReference type="Gene3D" id="1.10.8.270">
    <property type="entry name" value="putative rabgap domain of human tbc1 domain family member 14 like domains"/>
    <property type="match status" value="1"/>
</dbReference>
<reference evidence="15" key="1">
    <citation type="submission" date="2022-12" db="EMBL/GenBank/DDBJ databases">
        <authorList>
            <person name="Brejova B."/>
        </authorList>
    </citation>
    <scope>NUCLEOTIDE SEQUENCE</scope>
</reference>
<keyword evidence="16" id="KW-1185">Reference proteome</keyword>
<comment type="similarity">
    <text evidence="2">Belongs to the OCA5 family.</text>
</comment>
<evidence type="ECO:0000256" key="6">
    <source>
        <dbReference type="ARBA" id="ARBA00022483"/>
    </source>
</evidence>
<evidence type="ECO:0000256" key="1">
    <source>
        <dbReference type="ARBA" id="ARBA00004496"/>
    </source>
</evidence>
<dbReference type="InterPro" id="IPR050302">
    <property type="entry name" value="Rab_GAP_TBC_domain"/>
</dbReference>
<dbReference type="OrthoDB" id="295078at2759"/>
<feature type="coiled-coil region" evidence="13">
    <location>
        <begin position="453"/>
        <end position="520"/>
    </location>
</feature>
<protein>
    <recommendedName>
        <fullName evidence="12">GTPase-activating protein GYP5</fullName>
    </recommendedName>
    <alternativeName>
        <fullName evidence="3">Oxidant-induced cell-cycle arrest protein 5</fullName>
    </alternativeName>
</protein>
<keyword evidence="4" id="KW-0813">Transport</keyword>
<proteinExistence type="inferred from homology"/>
<gene>
    <name evidence="15" type="ORF">CANVERA_P3597</name>
</gene>
<evidence type="ECO:0000256" key="3">
    <source>
        <dbReference type="ARBA" id="ARBA00019144"/>
    </source>
</evidence>
<comment type="subcellular location">
    <subcellularLocation>
        <location evidence="1">Cytoplasm</location>
    </subcellularLocation>
</comment>
<dbReference type="Gene3D" id="1.10.10.750">
    <property type="entry name" value="Ypt/Rab-GAP domain of gyp1p, domain 1"/>
    <property type="match status" value="1"/>
</dbReference>
<evidence type="ECO:0000259" key="14">
    <source>
        <dbReference type="PROSITE" id="PS50086"/>
    </source>
</evidence>
<name>A0A9W4TZB6_9ASCO</name>
<dbReference type="SUPFAM" id="SSF47923">
    <property type="entry name" value="Ypt/Rab-GAP domain of gyp1p"/>
    <property type="match status" value="2"/>
</dbReference>
<dbReference type="GO" id="GO:0005096">
    <property type="term" value="F:GTPase activator activity"/>
    <property type="evidence" value="ECO:0007669"/>
    <property type="project" value="UniProtKB-KW"/>
</dbReference>
<dbReference type="GO" id="GO:0006887">
    <property type="term" value="P:exocytosis"/>
    <property type="evidence" value="ECO:0007669"/>
    <property type="project" value="UniProtKB-KW"/>
</dbReference>
<evidence type="ECO:0000256" key="13">
    <source>
        <dbReference type="SAM" id="Coils"/>
    </source>
</evidence>
<evidence type="ECO:0000256" key="5">
    <source>
        <dbReference type="ARBA" id="ARBA00022468"/>
    </source>
</evidence>